<dbReference type="GO" id="GO:1901135">
    <property type="term" value="P:carbohydrate derivative metabolic process"/>
    <property type="evidence" value="ECO:0007669"/>
    <property type="project" value="InterPro"/>
</dbReference>
<dbReference type="Gene3D" id="3.40.50.10490">
    <property type="entry name" value="Glucose-6-phosphate isomerase like protein, domain 1"/>
    <property type="match status" value="1"/>
</dbReference>
<feature type="domain" description="SIS" evidence="5">
    <location>
        <begin position="120"/>
        <end position="262"/>
    </location>
</feature>
<evidence type="ECO:0000313" key="6">
    <source>
        <dbReference type="EMBL" id="MBB6455049.1"/>
    </source>
</evidence>
<organism evidence="6 7">
    <name type="scientific">Salirhabdus euzebyi</name>
    <dbReference type="NCBI Taxonomy" id="394506"/>
    <lineage>
        <taxon>Bacteria</taxon>
        <taxon>Bacillati</taxon>
        <taxon>Bacillota</taxon>
        <taxon>Bacilli</taxon>
        <taxon>Bacillales</taxon>
        <taxon>Bacillaceae</taxon>
        <taxon>Salirhabdus</taxon>
    </lineage>
</organism>
<keyword evidence="7" id="KW-1185">Reference proteome</keyword>
<dbReference type="InterPro" id="IPR047640">
    <property type="entry name" value="RpiR-like"/>
</dbReference>
<dbReference type="InterPro" id="IPR009057">
    <property type="entry name" value="Homeodomain-like_sf"/>
</dbReference>
<keyword evidence="1" id="KW-0805">Transcription regulation</keyword>
<name>A0A841Q8T6_9BACI</name>
<dbReference type="InterPro" id="IPR035472">
    <property type="entry name" value="RpiR-like_SIS"/>
</dbReference>
<dbReference type="InterPro" id="IPR000281">
    <property type="entry name" value="HTH_RpiR"/>
</dbReference>
<dbReference type="PROSITE" id="PS51071">
    <property type="entry name" value="HTH_RPIR"/>
    <property type="match status" value="1"/>
</dbReference>
<sequence>MMDHMIFDISVETYNKLSDSERYLLEHINNHIEDIPEMSIVKLSEKASVSTATIVRLMKKIGYDGFTSFKYSIRDKLKLSEKDNDLMDNIDTKIKHAIKKNEHEVMRTIEMLNVGNIEDAIQKIHDAEKIYVFARGFSEMIGTEITMKLQLIGKNCELHNDPNIIRIKSQRLKARELAIFVSLNGETEELVEAGKNFKIKKISSITLTTRMDSTLANLSEIVLVGYKASHSLFPDYEIRSRLPLQVMSRILLDAYVIRMSEL</sequence>
<evidence type="ECO:0000256" key="3">
    <source>
        <dbReference type="ARBA" id="ARBA00023163"/>
    </source>
</evidence>
<reference evidence="6 7" key="1">
    <citation type="submission" date="2020-08" db="EMBL/GenBank/DDBJ databases">
        <title>Genomic Encyclopedia of Type Strains, Phase IV (KMG-IV): sequencing the most valuable type-strain genomes for metagenomic binning, comparative biology and taxonomic classification.</title>
        <authorList>
            <person name="Goeker M."/>
        </authorList>
    </citation>
    <scope>NUCLEOTIDE SEQUENCE [LARGE SCALE GENOMIC DNA]</scope>
    <source>
        <strain evidence="6 7">DSM 19612</strain>
    </source>
</reference>
<proteinExistence type="predicted"/>
<feature type="domain" description="HTH rpiR-type" evidence="4">
    <location>
        <begin position="4"/>
        <end position="80"/>
    </location>
</feature>
<dbReference type="EMBL" id="JACHGH010000015">
    <property type="protein sequence ID" value="MBB6455049.1"/>
    <property type="molecule type" value="Genomic_DNA"/>
</dbReference>
<evidence type="ECO:0000313" key="7">
    <source>
        <dbReference type="Proteomes" id="UP000581688"/>
    </source>
</evidence>
<protein>
    <submittedName>
        <fullName evidence="6">DNA-binding MurR/RpiR family transcriptional regulator</fullName>
    </submittedName>
</protein>
<dbReference type="PANTHER" id="PTHR30514">
    <property type="entry name" value="GLUCOKINASE"/>
    <property type="match status" value="1"/>
</dbReference>
<keyword evidence="3" id="KW-0804">Transcription</keyword>
<evidence type="ECO:0000256" key="1">
    <source>
        <dbReference type="ARBA" id="ARBA00023015"/>
    </source>
</evidence>
<accession>A0A841Q8T6</accession>
<dbReference type="InterPro" id="IPR046348">
    <property type="entry name" value="SIS_dom_sf"/>
</dbReference>
<evidence type="ECO:0000259" key="5">
    <source>
        <dbReference type="PROSITE" id="PS51464"/>
    </source>
</evidence>
<dbReference type="Pfam" id="PF01380">
    <property type="entry name" value="SIS"/>
    <property type="match status" value="1"/>
</dbReference>
<dbReference type="Pfam" id="PF01418">
    <property type="entry name" value="HTH_6"/>
    <property type="match status" value="1"/>
</dbReference>
<dbReference type="GO" id="GO:0003700">
    <property type="term" value="F:DNA-binding transcription factor activity"/>
    <property type="evidence" value="ECO:0007669"/>
    <property type="project" value="InterPro"/>
</dbReference>
<evidence type="ECO:0000256" key="2">
    <source>
        <dbReference type="ARBA" id="ARBA00023125"/>
    </source>
</evidence>
<dbReference type="GO" id="GO:0003677">
    <property type="term" value="F:DNA binding"/>
    <property type="evidence" value="ECO:0007669"/>
    <property type="project" value="UniProtKB-KW"/>
</dbReference>
<dbReference type="PROSITE" id="PS51464">
    <property type="entry name" value="SIS"/>
    <property type="match status" value="1"/>
</dbReference>
<dbReference type="SUPFAM" id="SSF53697">
    <property type="entry name" value="SIS domain"/>
    <property type="match status" value="1"/>
</dbReference>
<keyword evidence="2 6" id="KW-0238">DNA-binding</keyword>
<comment type="caution">
    <text evidence="6">The sequence shown here is derived from an EMBL/GenBank/DDBJ whole genome shotgun (WGS) entry which is preliminary data.</text>
</comment>
<gene>
    <name evidence="6" type="ORF">HNQ94_003544</name>
</gene>
<dbReference type="Proteomes" id="UP000581688">
    <property type="component" value="Unassembled WGS sequence"/>
</dbReference>
<dbReference type="CDD" id="cd05013">
    <property type="entry name" value="SIS_RpiR"/>
    <property type="match status" value="1"/>
</dbReference>
<dbReference type="InterPro" id="IPR036388">
    <property type="entry name" value="WH-like_DNA-bd_sf"/>
</dbReference>
<evidence type="ECO:0000259" key="4">
    <source>
        <dbReference type="PROSITE" id="PS51071"/>
    </source>
</evidence>
<dbReference type="GO" id="GO:0097367">
    <property type="term" value="F:carbohydrate derivative binding"/>
    <property type="evidence" value="ECO:0007669"/>
    <property type="project" value="InterPro"/>
</dbReference>
<dbReference type="AlphaFoldDB" id="A0A841Q8T6"/>
<dbReference type="SUPFAM" id="SSF46689">
    <property type="entry name" value="Homeodomain-like"/>
    <property type="match status" value="1"/>
</dbReference>
<dbReference type="PANTHER" id="PTHR30514:SF21">
    <property type="entry name" value="RPIR-FAMILY TRANSCRIPTIONAL REGULATOR"/>
    <property type="match status" value="1"/>
</dbReference>
<dbReference type="Gene3D" id="1.10.10.10">
    <property type="entry name" value="Winged helix-like DNA-binding domain superfamily/Winged helix DNA-binding domain"/>
    <property type="match status" value="1"/>
</dbReference>
<dbReference type="InterPro" id="IPR001347">
    <property type="entry name" value="SIS_dom"/>
</dbReference>